<dbReference type="Proteomes" id="UP000219897">
    <property type="component" value="Unassembled WGS sequence"/>
</dbReference>
<reference evidence="1 2" key="1">
    <citation type="submission" date="2017-09" db="EMBL/GenBank/DDBJ databases">
        <title>Large-scale bioinformatics analysis of Bacillus genomes uncovers conserved roles of natural products in bacterial physiology.</title>
        <authorList>
            <consortium name="Agbiome Team Llc"/>
            <person name="Bleich R.M."/>
            <person name="Kirk G.J."/>
            <person name="Santa Maria K.C."/>
            <person name="Allen S.E."/>
            <person name="Farag S."/>
            <person name="Shank E.A."/>
            <person name="Bowers A."/>
        </authorList>
    </citation>
    <scope>NUCLEOTIDE SEQUENCE [LARGE SCALE GENOMIC DNA]</scope>
    <source>
        <strain evidence="1 2">AFS005140</strain>
    </source>
</reference>
<evidence type="ECO:0008006" key="3">
    <source>
        <dbReference type="Google" id="ProtNLM"/>
    </source>
</evidence>
<dbReference type="RefSeq" id="WP_098317161.1">
    <property type="nucleotide sequence ID" value="NZ_NTYF01000023.1"/>
</dbReference>
<evidence type="ECO:0000313" key="2">
    <source>
        <dbReference type="Proteomes" id="UP000219897"/>
    </source>
</evidence>
<name>A0ABD6S7L3_BACTU</name>
<dbReference type="AlphaFoldDB" id="A0ABD6S7L3"/>
<organism evidence="1 2">
    <name type="scientific">Bacillus thuringiensis</name>
    <dbReference type="NCBI Taxonomy" id="1428"/>
    <lineage>
        <taxon>Bacteria</taxon>
        <taxon>Bacillati</taxon>
        <taxon>Bacillota</taxon>
        <taxon>Bacilli</taxon>
        <taxon>Bacillales</taxon>
        <taxon>Bacillaceae</taxon>
        <taxon>Bacillus</taxon>
        <taxon>Bacillus cereus group</taxon>
    </lineage>
</organism>
<sequence>MLQTKMEMRINSEDYVQVVLITEFVEEDGQNETLAFNELLDATSVEQANDYVKYYEERGVKVLRVTTGTYTG</sequence>
<comment type="caution">
    <text evidence="1">The sequence shown here is derived from an EMBL/GenBank/DDBJ whole genome shotgun (WGS) entry which is preliminary data.</text>
</comment>
<dbReference type="EMBL" id="NTYF01000023">
    <property type="protein sequence ID" value="PER55824.1"/>
    <property type="molecule type" value="Genomic_DNA"/>
</dbReference>
<protein>
    <recommendedName>
        <fullName evidence="3">Phage protein</fullName>
    </recommendedName>
</protein>
<gene>
    <name evidence="1" type="ORF">CN495_08720</name>
</gene>
<proteinExistence type="predicted"/>
<evidence type="ECO:0000313" key="1">
    <source>
        <dbReference type="EMBL" id="PER55824.1"/>
    </source>
</evidence>
<accession>A0ABD6S7L3</accession>